<evidence type="ECO:0000313" key="1">
    <source>
        <dbReference type="EMBL" id="SKB39367.1"/>
    </source>
</evidence>
<evidence type="ECO:0008006" key="5">
    <source>
        <dbReference type="Google" id="ProtNLM"/>
    </source>
</evidence>
<dbReference type="AlphaFoldDB" id="A0AAX2IH90"/>
<keyword evidence="3" id="KW-1185">Reference proteome</keyword>
<dbReference type="EMBL" id="FUZE01000001">
    <property type="protein sequence ID" value="SKB39367.1"/>
    <property type="molecule type" value="Genomic_DNA"/>
</dbReference>
<comment type="caution">
    <text evidence="2">The sequence shown here is derived from an EMBL/GenBank/DDBJ whole genome shotgun (WGS) entry which is preliminary data.</text>
</comment>
<evidence type="ECO:0000313" key="2">
    <source>
        <dbReference type="EMBL" id="SQA87894.1"/>
    </source>
</evidence>
<reference evidence="2 4" key="2">
    <citation type="submission" date="2018-06" db="EMBL/GenBank/DDBJ databases">
        <authorList>
            <consortium name="Pathogen Informatics"/>
            <person name="Doyle S."/>
        </authorList>
    </citation>
    <scope>NUCLEOTIDE SEQUENCE [LARGE SCALE GENOMIC DNA]</scope>
    <source>
        <strain evidence="2 4">NCTC11212</strain>
    </source>
</reference>
<dbReference type="Proteomes" id="UP000190669">
    <property type="component" value="Unassembled WGS sequence"/>
</dbReference>
<dbReference type="Proteomes" id="UP000251937">
    <property type="component" value="Unassembled WGS sequence"/>
</dbReference>
<evidence type="ECO:0000313" key="3">
    <source>
        <dbReference type="Proteomes" id="UP000190669"/>
    </source>
</evidence>
<sequence length="148" mass="17724">MLWMRKDILKNYITSNFNKMNKIFSQETINSIKNRDTKDIIDNFLHATHDMPRSHAAILIGLRINNDYQKYSKLLLEEMAKKIHFQNVRLGIKSAWTVAISAIENLNPTDYFKIKNEFDKWDEEERKNLLEWLRHHPEHCKILKEGKV</sequence>
<gene>
    <name evidence="2" type="ORF">NCTC11212_00766</name>
    <name evidence="1" type="ORF">SAMN05421800_101371</name>
</gene>
<protein>
    <recommendedName>
        <fullName evidence="5">HEAT repeat domain-containing protein</fullName>
    </recommendedName>
</protein>
<organism evidence="2 4">
    <name type="scientific">Chryseobacterium balustinum</name>
    <dbReference type="NCBI Taxonomy" id="246"/>
    <lineage>
        <taxon>Bacteria</taxon>
        <taxon>Pseudomonadati</taxon>
        <taxon>Bacteroidota</taxon>
        <taxon>Flavobacteriia</taxon>
        <taxon>Flavobacteriales</taxon>
        <taxon>Weeksellaceae</taxon>
        <taxon>Chryseobacterium group</taxon>
        <taxon>Chryseobacterium</taxon>
    </lineage>
</organism>
<proteinExistence type="predicted"/>
<name>A0AAX2IH90_9FLAO</name>
<accession>A0AAX2IH90</accession>
<evidence type="ECO:0000313" key="4">
    <source>
        <dbReference type="Proteomes" id="UP000251937"/>
    </source>
</evidence>
<dbReference type="EMBL" id="UAVR01000005">
    <property type="protein sequence ID" value="SQA87894.1"/>
    <property type="molecule type" value="Genomic_DNA"/>
</dbReference>
<reference evidence="1 3" key="1">
    <citation type="submission" date="2017-02" db="EMBL/GenBank/DDBJ databases">
        <authorList>
            <person name="Varghese N."/>
            <person name="Submissions S."/>
        </authorList>
    </citation>
    <scope>NUCLEOTIDE SEQUENCE [LARGE SCALE GENOMIC DNA]</scope>
    <source>
        <strain evidence="1 3">DSM 16775</strain>
    </source>
</reference>